<dbReference type="GeneID" id="36591465"/>
<protein>
    <submittedName>
        <fullName evidence="2">Uncharacterized protein</fullName>
    </submittedName>
</protein>
<dbReference type="Proteomes" id="UP000235371">
    <property type="component" value="Unassembled WGS sequence"/>
</dbReference>
<dbReference type="OrthoDB" id="3660917at2759"/>
<dbReference type="STRING" id="1095630.A0A2J6T4M5"/>
<dbReference type="RefSeq" id="XP_024734787.1">
    <property type="nucleotide sequence ID" value="XM_024883388.1"/>
</dbReference>
<evidence type="ECO:0000313" key="3">
    <source>
        <dbReference type="Proteomes" id="UP000235371"/>
    </source>
</evidence>
<dbReference type="InParanoid" id="A0A2J6T4M5"/>
<dbReference type="AlphaFoldDB" id="A0A2J6T4M5"/>
<sequence length="155" mass="17663">MSKAEETKREPTAGELIRKMKMVGEGCMKMGDDGVMRSFGGPPERVVFDAVGFSPAQIKAMLDLQPWSQEIEDLYRGVDGRKVVDHEALYNPPDSYRPPKWTAEEFAEKKKETAKRNKELMERIEKEREEGVDVDAKYACSREQADYDLSPKGDK</sequence>
<dbReference type="EMBL" id="KZ613843">
    <property type="protein sequence ID" value="PMD57883.1"/>
    <property type="molecule type" value="Genomic_DNA"/>
</dbReference>
<keyword evidence="1" id="KW-0175">Coiled coil</keyword>
<organism evidence="2 3">
    <name type="scientific">Hyaloscypha bicolor E</name>
    <dbReference type="NCBI Taxonomy" id="1095630"/>
    <lineage>
        <taxon>Eukaryota</taxon>
        <taxon>Fungi</taxon>
        <taxon>Dikarya</taxon>
        <taxon>Ascomycota</taxon>
        <taxon>Pezizomycotina</taxon>
        <taxon>Leotiomycetes</taxon>
        <taxon>Helotiales</taxon>
        <taxon>Hyaloscyphaceae</taxon>
        <taxon>Hyaloscypha</taxon>
        <taxon>Hyaloscypha bicolor</taxon>
    </lineage>
</organism>
<evidence type="ECO:0000256" key="1">
    <source>
        <dbReference type="SAM" id="Coils"/>
    </source>
</evidence>
<feature type="coiled-coil region" evidence="1">
    <location>
        <begin position="103"/>
        <end position="130"/>
    </location>
</feature>
<accession>A0A2J6T4M5</accession>
<proteinExistence type="predicted"/>
<reference evidence="2 3" key="1">
    <citation type="submission" date="2016-04" db="EMBL/GenBank/DDBJ databases">
        <title>A degradative enzymes factory behind the ericoid mycorrhizal symbiosis.</title>
        <authorList>
            <consortium name="DOE Joint Genome Institute"/>
            <person name="Martino E."/>
            <person name="Morin E."/>
            <person name="Grelet G."/>
            <person name="Kuo A."/>
            <person name="Kohler A."/>
            <person name="Daghino S."/>
            <person name="Barry K."/>
            <person name="Choi C."/>
            <person name="Cichocki N."/>
            <person name="Clum A."/>
            <person name="Copeland A."/>
            <person name="Hainaut M."/>
            <person name="Haridas S."/>
            <person name="Labutti K."/>
            <person name="Lindquist E."/>
            <person name="Lipzen A."/>
            <person name="Khouja H.-R."/>
            <person name="Murat C."/>
            <person name="Ohm R."/>
            <person name="Olson A."/>
            <person name="Spatafora J."/>
            <person name="Veneault-Fourrey C."/>
            <person name="Henrissat B."/>
            <person name="Grigoriev I."/>
            <person name="Martin F."/>
            <person name="Perotto S."/>
        </authorList>
    </citation>
    <scope>NUCLEOTIDE SEQUENCE [LARGE SCALE GENOMIC DNA]</scope>
    <source>
        <strain evidence="2 3">E</strain>
    </source>
</reference>
<gene>
    <name evidence="2" type="ORF">K444DRAFT_631612</name>
</gene>
<keyword evidence="3" id="KW-1185">Reference proteome</keyword>
<name>A0A2J6T4M5_9HELO</name>
<evidence type="ECO:0000313" key="2">
    <source>
        <dbReference type="EMBL" id="PMD57883.1"/>
    </source>
</evidence>